<proteinExistence type="inferred from homology"/>
<keyword evidence="1 8" id="KW-0813">Transport</keyword>
<dbReference type="SUPFAM" id="SSF161060">
    <property type="entry name" value="ATP synthase B chain-like"/>
    <property type="match status" value="1"/>
</dbReference>
<dbReference type="PANTHER" id="PTHR12733">
    <property type="entry name" value="MITOCHONDRIAL ATP SYNTHASE B CHAIN"/>
    <property type="match status" value="1"/>
</dbReference>
<evidence type="ECO:0000256" key="5">
    <source>
        <dbReference type="ARBA" id="ARBA00023065"/>
    </source>
</evidence>
<dbReference type="PANTHER" id="PTHR12733:SF3">
    <property type="entry name" value="ATP SYNTHASE F(0) COMPLEX SUBUNIT B1, MITOCHONDRIAL"/>
    <property type="match status" value="1"/>
</dbReference>
<keyword evidence="10" id="KW-1185">Reference proteome</keyword>
<evidence type="ECO:0000256" key="1">
    <source>
        <dbReference type="ARBA" id="ARBA00022448"/>
    </source>
</evidence>
<evidence type="ECO:0000256" key="2">
    <source>
        <dbReference type="ARBA" id="ARBA00022547"/>
    </source>
</evidence>
<keyword evidence="2 8" id="KW-0138">CF(0)</keyword>
<evidence type="ECO:0000256" key="3">
    <source>
        <dbReference type="ARBA" id="ARBA00022781"/>
    </source>
</evidence>
<evidence type="ECO:0000313" key="10">
    <source>
        <dbReference type="Proteomes" id="UP000070444"/>
    </source>
</evidence>
<dbReference type="GO" id="GO:0005743">
    <property type="term" value="C:mitochondrial inner membrane"/>
    <property type="evidence" value="ECO:0007669"/>
    <property type="project" value="UniProtKB-SubCell"/>
</dbReference>
<sequence>MSSQILRTIAKNSKNTATLANSLRLSAYNGARAMSTEKPVETKTTSAIGALPTENIASKIAYLAVGGGAATYLISKDIYIVNEESLVLASFAFVISYLYKTIREPYNEWAEARLKNIEQLMTDARVEHKGKVQERIEEASQLSDIVPVTKDLFAMSKQDQILKEAVEEVERLTAKN</sequence>
<dbReference type="OrthoDB" id="67388at2759"/>
<dbReference type="InterPro" id="IPR008688">
    <property type="entry name" value="ATP_synth_Bsub_B/MI25"/>
</dbReference>
<keyword evidence="4 8" id="KW-0999">Mitochondrion inner membrane</keyword>
<keyword evidence="7 8" id="KW-0472">Membrane</keyword>
<comment type="subcellular location">
    <subcellularLocation>
        <location evidence="8">Mitochondrion</location>
    </subcellularLocation>
    <subcellularLocation>
        <location evidence="8">Mitochondrion inner membrane</location>
    </subcellularLocation>
</comment>
<protein>
    <recommendedName>
        <fullName evidence="8">ATP synthase subunit 4</fullName>
    </recommendedName>
</protein>
<evidence type="ECO:0000256" key="7">
    <source>
        <dbReference type="ARBA" id="ARBA00023136"/>
    </source>
</evidence>
<dbReference type="EMBL" id="KQ964515">
    <property type="protein sequence ID" value="KXN70011.1"/>
    <property type="molecule type" value="Genomic_DNA"/>
</dbReference>
<evidence type="ECO:0000256" key="6">
    <source>
        <dbReference type="ARBA" id="ARBA00023128"/>
    </source>
</evidence>
<dbReference type="AlphaFoldDB" id="A0A137P504"/>
<keyword evidence="6 8" id="KW-0496">Mitochondrion</keyword>
<dbReference type="InterPro" id="IPR013837">
    <property type="entry name" value="ATP_synth_F0_suB"/>
</dbReference>
<evidence type="ECO:0000313" key="9">
    <source>
        <dbReference type="EMBL" id="KXN70011.1"/>
    </source>
</evidence>
<organism evidence="9 10">
    <name type="scientific">Conidiobolus coronatus (strain ATCC 28846 / CBS 209.66 / NRRL 28638)</name>
    <name type="common">Delacroixia coronata</name>
    <dbReference type="NCBI Taxonomy" id="796925"/>
    <lineage>
        <taxon>Eukaryota</taxon>
        <taxon>Fungi</taxon>
        <taxon>Fungi incertae sedis</taxon>
        <taxon>Zoopagomycota</taxon>
        <taxon>Entomophthoromycotina</taxon>
        <taxon>Entomophthoromycetes</taxon>
        <taxon>Entomophthorales</taxon>
        <taxon>Ancylistaceae</taxon>
        <taxon>Conidiobolus</taxon>
    </lineage>
</organism>
<comment type="subunit">
    <text evidence="8">F-type ATPases have 2 components, CF(1) - the catalytic core - and CF(0) - the membrane proton channel. In yeast, the dimeric form of ATP synthase consists of 17 polypeptides: alpha, beta, gamma, delta, epsilon, 4 (B), 5 (OSCP), 6 (A), 8, 9 (C), d, E (Tim11), f, g, h, i/j and k.</text>
</comment>
<keyword evidence="5 8" id="KW-0406">Ion transport</keyword>
<evidence type="ECO:0000256" key="4">
    <source>
        <dbReference type="ARBA" id="ARBA00022792"/>
    </source>
</evidence>
<evidence type="ECO:0000256" key="8">
    <source>
        <dbReference type="RuleBase" id="RU368017"/>
    </source>
</evidence>
<name>A0A137P504_CONC2</name>
<dbReference type="STRING" id="796925.A0A137P504"/>
<dbReference type="Proteomes" id="UP000070444">
    <property type="component" value="Unassembled WGS sequence"/>
</dbReference>
<dbReference type="Pfam" id="PF05405">
    <property type="entry name" value="Mt_ATP-synt_B"/>
    <property type="match status" value="1"/>
</dbReference>
<dbReference type="GO" id="GO:0046933">
    <property type="term" value="F:proton-transporting ATP synthase activity, rotational mechanism"/>
    <property type="evidence" value="ECO:0007669"/>
    <property type="project" value="TreeGrafter"/>
</dbReference>
<keyword evidence="3 8" id="KW-0375">Hydrogen ion transport</keyword>
<accession>A0A137P504</accession>
<dbReference type="GO" id="GO:0045259">
    <property type="term" value="C:proton-transporting ATP synthase complex"/>
    <property type="evidence" value="ECO:0007669"/>
    <property type="project" value="UniProtKB-KW"/>
</dbReference>
<comment type="function">
    <text evidence="8">Subunit b, of the mitochondrial membrane ATP synthase complex (F(1)F(0) ATP synthase or Complex V) that produces ATP from ADP in the presence of a proton gradient across the membrane which is generated by electron transport complexes of the respiratory chain. ATP synthase complex consist of a soluble F(1) head domain - the catalytic core - and a membrane F(1) domain - the membrane proton channel. These two domains are linked by a central stalk rotating inside the F(1) region and a stationary peripheral stalk. During catalysis, ATP synthesis in the catalytic domain of F(1) is coupled via a rotary mechanism of the central stalk subunits to proton translocation. In vivo, can only synthesize ATP although its ATP hydrolase activity can be activated artificially in vitro. Part of the complex F(0) domain. Part of the complex F(0) domain and the peripheric stalk, which acts as a stator to hold the catalytic alpha(3)beta(3) subcomplex and subunit a/ATP6 static relative to the rotary elements.</text>
</comment>
<reference evidence="9 10" key="1">
    <citation type="journal article" date="2015" name="Genome Biol. Evol.">
        <title>Phylogenomic analyses indicate that early fungi evolved digesting cell walls of algal ancestors of land plants.</title>
        <authorList>
            <person name="Chang Y."/>
            <person name="Wang S."/>
            <person name="Sekimoto S."/>
            <person name="Aerts A.L."/>
            <person name="Choi C."/>
            <person name="Clum A."/>
            <person name="LaButti K.M."/>
            <person name="Lindquist E.A."/>
            <person name="Yee Ngan C."/>
            <person name="Ohm R.A."/>
            <person name="Salamov A.A."/>
            <person name="Grigoriev I.V."/>
            <person name="Spatafora J.W."/>
            <person name="Berbee M.L."/>
        </authorList>
    </citation>
    <scope>NUCLEOTIDE SEQUENCE [LARGE SCALE GENOMIC DNA]</scope>
    <source>
        <strain evidence="9 10">NRRL 28638</strain>
    </source>
</reference>
<gene>
    <name evidence="9" type="ORF">CONCODRAFT_71006</name>
</gene>
<comment type="similarity">
    <text evidence="8">Belongs to the eukaryotic ATPase B chain family.</text>
</comment>